<dbReference type="CDD" id="cd16928">
    <property type="entry name" value="HATPase_GyrB-like"/>
    <property type="match status" value="1"/>
</dbReference>
<sequence>MADSYGARSLTVLEGLDAVRKRPGMYIGTTDSQGLMHCLWEIIDNSVDEALAGVCTKIVVTLHADGSISVADNGRGIPVDIEPKTGLTGVEVVLTKLHAGAKFGNDSYNAVGGLHGVGSSVVNALSSRLDVEVDRNGKTYRMEFHQGHPGIFQDVEADSPSPESHFTRTRKNRPTELREVGKVSPKTTGTRIRYWADPEIFNETARFSYDQLIDRVRQTSFLVPGLKLVVIDENIPENIHEDVHEDVHEDTGEDAAENGVRNAIEDVDESAAEEAAEEAGISAVSETEAHLSESMPLVPSHHRVVEFMHEGGVKDFVDFLTVGEAISDVWHVTGEASYEEETQKVEPNGELKAEKVRRVCGVDIAMRWVNGYETVMRSFVNVVETPGGGMHVDGYLNALTRQVRKCVEANARKFKVNLKDSHTKIEREDILAGLVVVVTVRIAEPQFQGQTKDVLGTAQVKPIVTRMTDKQFGEIINGSRRGFKDQSLRVLDKIVGEMHARVQARKTKEVTRRKNALESASMPAKLSDSQPGNDDIAELFIVEGDSALGTAKAARNSMFQALLPIRGKILNVQKASLNQMLSNKECAAIIQVVGAGSGASFDIEQARYSKIIMMTDADVDGAHIRILLLTLFYRYMRPLIEAGRVYAAVPPLHRIALAGKHKGEYIYTYSDDELAKRLSDLKRQRIDFREDVQRYKGLGEMDADQLADTTMDPRTRMLRRIRMEDAENASDIFSLLMGDEVPPRKQFIVENADDFDRSKIDT</sequence>
<dbReference type="NCBIfam" id="NF004189">
    <property type="entry name" value="PRK05644.1"/>
    <property type="match status" value="1"/>
</dbReference>
<evidence type="ECO:0000313" key="14">
    <source>
        <dbReference type="EMBL" id="XDS47494.1"/>
    </source>
</evidence>
<dbReference type="PANTHER" id="PTHR45866:SF1">
    <property type="entry name" value="DNA GYRASE SUBUNIT B, MITOCHONDRIAL"/>
    <property type="match status" value="1"/>
</dbReference>
<evidence type="ECO:0000256" key="7">
    <source>
        <dbReference type="ARBA" id="ARBA00022840"/>
    </source>
</evidence>
<evidence type="ECO:0000313" key="15">
    <source>
        <dbReference type="EMBL" id="XDS47795.1"/>
    </source>
</evidence>
<dbReference type="EMBL" id="CP129682">
    <property type="protein sequence ID" value="XDS47795.1"/>
    <property type="molecule type" value="Genomic_DNA"/>
</dbReference>
<dbReference type="AlphaFoldDB" id="A0AB39UNX1"/>
<evidence type="ECO:0000256" key="11">
    <source>
        <dbReference type="ARBA" id="ARBA00023235"/>
    </source>
</evidence>
<name>A0AB39UNX1_9BIFI</name>
<dbReference type="SUPFAM" id="SSF56719">
    <property type="entry name" value="Type II DNA topoisomerase"/>
    <property type="match status" value="1"/>
</dbReference>
<dbReference type="PRINTS" id="PR00418">
    <property type="entry name" value="TPI2FAMILY"/>
</dbReference>
<dbReference type="PANTHER" id="PTHR45866">
    <property type="entry name" value="DNA GYRASE/TOPOISOMERASE SUBUNIT B"/>
    <property type="match status" value="1"/>
</dbReference>
<organism evidence="16">
    <name type="scientific">Bifidobacterium fermentum</name>
    <dbReference type="NCBI Taxonomy" id="3059035"/>
    <lineage>
        <taxon>Bacteria</taxon>
        <taxon>Bacillati</taxon>
        <taxon>Actinomycetota</taxon>
        <taxon>Actinomycetes</taxon>
        <taxon>Bifidobacteriales</taxon>
        <taxon>Bifidobacteriaceae</taxon>
        <taxon>Bifidobacterium</taxon>
    </lineage>
</organism>
<gene>
    <name evidence="16" type="ORF">QN062_01315</name>
    <name evidence="15" type="ORF">QN216_05320</name>
    <name evidence="14" type="ORF">QN217_05125</name>
</gene>
<feature type="region of interest" description="Disordered" evidence="12">
    <location>
        <begin position="151"/>
        <end position="184"/>
    </location>
</feature>
<accession>A0AB39UNX1</accession>
<dbReference type="FunFam" id="3.30.565.10:FF:000088">
    <property type="entry name" value="DNA topoisomerase (ATP-hydrolyzing)"/>
    <property type="match status" value="1"/>
</dbReference>
<dbReference type="InterPro" id="IPR003594">
    <property type="entry name" value="HATPase_dom"/>
</dbReference>
<evidence type="ECO:0000256" key="8">
    <source>
        <dbReference type="ARBA" id="ARBA00022842"/>
    </source>
</evidence>
<dbReference type="Pfam" id="PF01751">
    <property type="entry name" value="Toprim"/>
    <property type="match status" value="1"/>
</dbReference>
<dbReference type="GO" id="GO:0003677">
    <property type="term" value="F:DNA binding"/>
    <property type="evidence" value="ECO:0007669"/>
    <property type="project" value="UniProtKB-KW"/>
</dbReference>
<dbReference type="PRINTS" id="PR01159">
    <property type="entry name" value="DNAGYRASEB"/>
</dbReference>
<dbReference type="GO" id="GO:0005524">
    <property type="term" value="F:ATP binding"/>
    <property type="evidence" value="ECO:0007669"/>
    <property type="project" value="UniProtKB-KW"/>
</dbReference>
<dbReference type="InterPro" id="IPR013506">
    <property type="entry name" value="Topo_IIA_bsu_dom2"/>
</dbReference>
<dbReference type="InterPro" id="IPR018522">
    <property type="entry name" value="TopoIIA_CS"/>
</dbReference>
<dbReference type="SMART" id="SM00387">
    <property type="entry name" value="HATPase_c"/>
    <property type="match status" value="1"/>
</dbReference>
<reference evidence="16" key="1">
    <citation type="submission" date="2023-07" db="EMBL/GenBank/DDBJ databases">
        <title>Bifidobacterium aquikefiriaerophilum sp. nov. and Bifidobacterium eccum sp. nov., isolated from water kefir.</title>
        <authorList>
            <person name="Breselge S."/>
            <person name="Bellassi P."/>
            <person name="Barcenilla C."/>
            <person name="Alvarez-Ordonez A."/>
            <person name="Morelli L."/>
            <person name="Cotter P.D."/>
        </authorList>
    </citation>
    <scope>NUCLEOTIDE SEQUENCE</scope>
    <source>
        <strain evidence="16">WK012_4_13</strain>
        <strain evidence="15">WK013_4_14</strain>
        <strain evidence="14">WK048_4_13</strain>
    </source>
</reference>
<dbReference type="Gene3D" id="3.40.50.670">
    <property type="match status" value="1"/>
</dbReference>
<evidence type="ECO:0000256" key="9">
    <source>
        <dbReference type="ARBA" id="ARBA00023029"/>
    </source>
</evidence>
<dbReference type="SUPFAM" id="SSF55874">
    <property type="entry name" value="ATPase domain of HSP90 chaperone/DNA topoisomerase II/histidine kinase"/>
    <property type="match status" value="1"/>
</dbReference>
<evidence type="ECO:0000313" key="16">
    <source>
        <dbReference type="EMBL" id="XDS50873.1"/>
    </source>
</evidence>
<evidence type="ECO:0000259" key="13">
    <source>
        <dbReference type="PROSITE" id="PS50880"/>
    </source>
</evidence>
<feature type="domain" description="Toprim" evidence="13">
    <location>
        <begin position="537"/>
        <end position="651"/>
    </location>
</feature>
<evidence type="ECO:0000256" key="3">
    <source>
        <dbReference type="ARBA" id="ARBA00010708"/>
    </source>
</evidence>
<evidence type="ECO:0000256" key="4">
    <source>
        <dbReference type="ARBA" id="ARBA00012895"/>
    </source>
</evidence>
<dbReference type="RefSeq" id="WP_369341835.1">
    <property type="nucleotide sequence ID" value="NZ_CP129682.1"/>
</dbReference>
<keyword evidence="10" id="KW-0238">DNA-binding</keyword>
<evidence type="ECO:0000256" key="5">
    <source>
        <dbReference type="ARBA" id="ARBA00022723"/>
    </source>
</evidence>
<dbReference type="SUPFAM" id="SSF54211">
    <property type="entry name" value="Ribosomal protein S5 domain 2-like"/>
    <property type="match status" value="1"/>
</dbReference>
<protein>
    <recommendedName>
        <fullName evidence="4">DNA topoisomerase (ATP-hydrolyzing)</fullName>
        <ecNumber evidence="4">5.6.2.2</ecNumber>
    </recommendedName>
</protein>
<dbReference type="Gene3D" id="3.30.230.10">
    <property type="match status" value="1"/>
</dbReference>
<dbReference type="InterPro" id="IPR006171">
    <property type="entry name" value="TOPRIM_dom"/>
</dbReference>
<evidence type="ECO:0000256" key="12">
    <source>
        <dbReference type="SAM" id="MobiDB-lite"/>
    </source>
</evidence>
<dbReference type="InterPro" id="IPR014721">
    <property type="entry name" value="Ribsml_uS5_D2-typ_fold_subgr"/>
</dbReference>
<comment type="catalytic activity">
    <reaction evidence="1">
        <text>ATP-dependent breakage, passage and rejoining of double-stranded DNA.</text>
        <dbReference type="EC" id="5.6.2.2"/>
    </reaction>
</comment>
<comment type="cofactor">
    <cofactor evidence="2">
        <name>Mg(2+)</name>
        <dbReference type="ChEBI" id="CHEBI:18420"/>
    </cofactor>
</comment>
<dbReference type="SMART" id="SM00433">
    <property type="entry name" value="TOP2c"/>
    <property type="match status" value="1"/>
</dbReference>
<dbReference type="Pfam" id="PF02518">
    <property type="entry name" value="HATPase_c"/>
    <property type="match status" value="1"/>
</dbReference>
<dbReference type="InterPro" id="IPR001241">
    <property type="entry name" value="Topo_IIA"/>
</dbReference>
<dbReference type="CDD" id="cd00822">
    <property type="entry name" value="TopoII_Trans_DNA_gyrase"/>
    <property type="match status" value="1"/>
</dbReference>
<keyword evidence="6" id="KW-0547">Nucleotide-binding</keyword>
<dbReference type="PROSITE" id="PS50880">
    <property type="entry name" value="TOPRIM"/>
    <property type="match status" value="1"/>
</dbReference>
<dbReference type="EC" id="5.6.2.2" evidence="4"/>
<dbReference type="InterPro" id="IPR002288">
    <property type="entry name" value="DNA_gyrase_B_C"/>
</dbReference>
<proteinExistence type="inferred from homology"/>
<dbReference type="EMBL" id="CP129683">
    <property type="protein sequence ID" value="XDS50873.1"/>
    <property type="molecule type" value="Genomic_DNA"/>
</dbReference>
<keyword evidence="5" id="KW-0479">Metal-binding</keyword>
<dbReference type="GO" id="GO:0034335">
    <property type="term" value="F:DNA negative supercoiling activity"/>
    <property type="evidence" value="ECO:0007669"/>
    <property type="project" value="UniProtKB-ARBA"/>
</dbReference>
<dbReference type="InterPro" id="IPR013759">
    <property type="entry name" value="Topo_IIA_B_C"/>
</dbReference>
<dbReference type="InterPro" id="IPR036890">
    <property type="entry name" value="HATPase_C_sf"/>
</dbReference>
<dbReference type="Gene3D" id="3.30.565.10">
    <property type="entry name" value="Histidine kinase-like ATPase, C-terminal domain"/>
    <property type="match status" value="1"/>
</dbReference>
<dbReference type="EMBL" id="CP129675">
    <property type="protein sequence ID" value="XDS47494.1"/>
    <property type="molecule type" value="Genomic_DNA"/>
</dbReference>
<dbReference type="Pfam" id="PF00986">
    <property type="entry name" value="DNA_gyraseB_C"/>
    <property type="match status" value="1"/>
</dbReference>
<dbReference type="KEGG" id="bfk:QN062_01315"/>
<evidence type="ECO:0000256" key="1">
    <source>
        <dbReference type="ARBA" id="ARBA00000185"/>
    </source>
</evidence>
<keyword evidence="11" id="KW-0413">Isomerase</keyword>
<dbReference type="GO" id="GO:0046872">
    <property type="term" value="F:metal ion binding"/>
    <property type="evidence" value="ECO:0007669"/>
    <property type="project" value="UniProtKB-KW"/>
</dbReference>
<keyword evidence="8" id="KW-0460">Magnesium</keyword>
<dbReference type="InterPro" id="IPR000565">
    <property type="entry name" value="Topo_IIA_B"/>
</dbReference>
<evidence type="ECO:0000256" key="2">
    <source>
        <dbReference type="ARBA" id="ARBA00001946"/>
    </source>
</evidence>
<evidence type="ECO:0000256" key="6">
    <source>
        <dbReference type="ARBA" id="ARBA00022741"/>
    </source>
</evidence>
<evidence type="ECO:0000256" key="10">
    <source>
        <dbReference type="ARBA" id="ARBA00023125"/>
    </source>
</evidence>
<comment type="similarity">
    <text evidence="3">Belongs to the type II topoisomerase GyrB family.</text>
</comment>
<dbReference type="GO" id="GO:0006265">
    <property type="term" value="P:DNA topological change"/>
    <property type="evidence" value="ECO:0007669"/>
    <property type="project" value="InterPro"/>
</dbReference>
<keyword evidence="9" id="KW-0799">Topoisomerase</keyword>
<dbReference type="InterPro" id="IPR013760">
    <property type="entry name" value="Topo_IIA-like_dom_sf"/>
</dbReference>
<dbReference type="FunFam" id="3.40.50.670:FF:000002">
    <property type="entry name" value="DNA gyrase subunit B"/>
    <property type="match status" value="1"/>
</dbReference>
<dbReference type="InterPro" id="IPR020568">
    <property type="entry name" value="Ribosomal_Su5_D2-typ_SF"/>
</dbReference>
<keyword evidence="7" id="KW-0067">ATP-binding</keyword>
<dbReference type="Pfam" id="PF00204">
    <property type="entry name" value="DNA_gyraseB"/>
    <property type="match status" value="1"/>
</dbReference>
<dbReference type="PROSITE" id="PS00177">
    <property type="entry name" value="TOPOISOMERASE_II"/>
    <property type="match status" value="1"/>
</dbReference>